<evidence type="ECO:0000313" key="4">
    <source>
        <dbReference type="EMBL" id="KZD26658.1"/>
    </source>
</evidence>
<evidence type="ECO:0000313" key="3">
    <source>
        <dbReference type="EMBL" id="KXX87101.1"/>
    </source>
</evidence>
<dbReference type="PRINTS" id="PR01438">
    <property type="entry name" value="UNVRSLSTRESS"/>
</dbReference>
<reference evidence="3 6" key="2">
    <citation type="submission" date="2015-12" db="EMBL/GenBank/DDBJ databases">
        <title>Bacillus cereus Group isolate.</title>
        <authorList>
            <person name="Kovac J."/>
        </authorList>
    </citation>
    <scope>NUCLEOTIDE SEQUENCE [LARGE SCALE GENOMIC DNA]</scope>
    <source>
        <strain evidence="3 6">FSL W8-0275</strain>
    </source>
</reference>
<gene>
    <name evidence="3" type="ORF">AT274_10935</name>
    <name evidence="4" type="ORF">B4082_5643</name>
    <name evidence="5" type="ORF">OK229_13215</name>
</gene>
<dbReference type="Proteomes" id="UP001163707">
    <property type="component" value="Chromosome"/>
</dbReference>
<organism evidence="4 7">
    <name type="scientific">Bacillus cereus</name>
    <dbReference type="NCBI Taxonomy" id="1396"/>
    <lineage>
        <taxon>Bacteria</taxon>
        <taxon>Bacillati</taxon>
        <taxon>Bacillota</taxon>
        <taxon>Bacilli</taxon>
        <taxon>Bacillales</taxon>
        <taxon>Bacillaceae</taxon>
        <taxon>Bacillus</taxon>
        <taxon>Bacillus cereus group</taxon>
    </lineage>
</organism>
<dbReference type="Gene3D" id="3.40.50.620">
    <property type="entry name" value="HUPs"/>
    <property type="match status" value="1"/>
</dbReference>
<dbReference type="EMBL" id="LJKA01000081">
    <property type="protein sequence ID" value="KZD26658.1"/>
    <property type="molecule type" value="Genomic_DNA"/>
</dbReference>
<dbReference type="AlphaFoldDB" id="A0A063CMB4"/>
<feature type="domain" description="UspA" evidence="2">
    <location>
        <begin position="1"/>
        <end position="140"/>
    </location>
</feature>
<dbReference type="RefSeq" id="WP_000277989.1">
    <property type="nucleotide sequence ID" value="NZ_AP022877.1"/>
</dbReference>
<comment type="similarity">
    <text evidence="1">Belongs to the universal stress protein A family.</text>
</comment>
<evidence type="ECO:0000256" key="1">
    <source>
        <dbReference type="ARBA" id="ARBA00008791"/>
    </source>
</evidence>
<reference evidence="4 7" key="1">
    <citation type="submission" date="2015-09" db="EMBL/GenBank/DDBJ databases">
        <title>Bacillus cereus food isolates.</title>
        <authorList>
            <person name="Boekhorst J."/>
        </authorList>
    </citation>
    <scope>NUCLEOTIDE SEQUENCE [LARGE SCALE GENOMIC DNA]</scope>
    <source>
        <strain evidence="4 7">B4082</strain>
    </source>
</reference>
<dbReference type="Proteomes" id="UP000075591">
    <property type="component" value="Unassembled WGS sequence"/>
</dbReference>
<dbReference type="InterPro" id="IPR014729">
    <property type="entry name" value="Rossmann-like_a/b/a_fold"/>
</dbReference>
<dbReference type="Pfam" id="PF00582">
    <property type="entry name" value="Usp"/>
    <property type="match status" value="1"/>
</dbReference>
<dbReference type="PANTHER" id="PTHR46268:SF6">
    <property type="entry name" value="UNIVERSAL STRESS PROTEIN UP12"/>
    <property type="match status" value="1"/>
</dbReference>
<dbReference type="PANTHER" id="PTHR46268">
    <property type="entry name" value="STRESS RESPONSE PROTEIN NHAX"/>
    <property type="match status" value="1"/>
</dbReference>
<dbReference type="CDD" id="cd00293">
    <property type="entry name" value="USP-like"/>
    <property type="match status" value="1"/>
</dbReference>
<dbReference type="GeneID" id="93010394"/>
<evidence type="ECO:0000313" key="7">
    <source>
        <dbReference type="Proteomes" id="UP000076501"/>
    </source>
</evidence>
<sequence>MYKQIILACDGSEHALRAAEHATHIAKFNEETNVEVVYVVDNRTAKSDIIQGQTDLETVSASRKDKLKEIEGLLKKENISYKITILHGDPGDTIVQYVNTGDIDLVIAGSRGLNTLQEMVLGSVSHKIAKRVKCPVMIIK</sequence>
<dbReference type="EMBL" id="CP109872">
    <property type="protein sequence ID" value="UYW71717.1"/>
    <property type="molecule type" value="Genomic_DNA"/>
</dbReference>
<evidence type="ECO:0000313" key="6">
    <source>
        <dbReference type="Proteomes" id="UP000075591"/>
    </source>
</evidence>
<evidence type="ECO:0000259" key="2">
    <source>
        <dbReference type="Pfam" id="PF00582"/>
    </source>
</evidence>
<protein>
    <submittedName>
        <fullName evidence="3 4">Universal stress protein</fullName>
    </submittedName>
</protein>
<dbReference type="PATRIC" id="fig|1396.419.peg.2063"/>
<dbReference type="SUPFAM" id="SSF52402">
    <property type="entry name" value="Adenine nucleotide alpha hydrolases-like"/>
    <property type="match status" value="1"/>
</dbReference>
<name>A0A063CMB4_BACCE</name>
<dbReference type="OMA" id="MIYEDRT"/>
<dbReference type="KEGG" id="bcef:BcrFT9_00600"/>
<dbReference type="EMBL" id="LOMT01000139">
    <property type="protein sequence ID" value="KXX87101.1"/>
    <property type="molecule type" value="Genomic_DNA"/>
</dbReference>
<dbReference type="InterPro" id="IPR006016">
    <property type="entry name" value="UspA"/>
</dbReference>
<dbReference type="Proteomes" id="UP000076501">
    <property type="component" value="Unassembled WGS sequence"/>
</dbReference>
<proteinExistence type="inferred from homology"/>
<evidence type="ECO:0000313" key="5">
    <source>
        <dbReference type="EMBL" id="UYW71717.1"/>
    </source>
</evidence>
<dbReference type="InterPro" id="IPR006015">
    <property type="entry name" value="Universal_stress_UspA"/>
</dbReference>
<reference evidence="5" key="3">
    <citation type="submission" date="2023-02" db="EMBL/GenBank/DDBJ databases">
        <title>Complete Genome Sequence of Bacillus cereus sensu lato isolate BC38B from pepper closely related to the Bacillus anthracis clade.</title>
        <authorList>
            <person name="Abdelli M."/>
            <person name="Cerar Kisek T."/>
            <person name="Falaise C."/>
            <person name="Cumont A."/>
            <person name="Giraud M."/>
            <person name="Chatoux J."/>
            <person name="Rogee S."/>
            <person name="Dadvisard M."/>
            <person name="Larigauderie G."/>
            <person name="Raynaud F."/>
            <person name="Godic Torkar K."/>
            <person name="Ramisse V."/>
        </authorList>
    </citation>
    <scope>NUCLEOTIDE SEQUENCE</scope>
    <source>
        <strain evidence="5">BC38B</strain>
    </source>
</reference>
<accession>A0A063CMB4</accession>